<proteinExistence type="predicted"/>
<evidence type="ECO:0000256" key="1">
    <source>
        <dbReference type="SAM" id="Phobius"/>
    </source>
</evidence>
<keyword evidence="1" id="KW-0812">Transmembrane</keyword>
<keyword evidence="1" id="KW-0472">Membrane</keyword>
<keyword evidence="1" id="KW-1133">Transmembrane helix</keyword>
<dbReference type="HOGENOM" id="CLU_1782471_0_0_2"/>
<dbReference type="OrthoDB" id="234683at2157"/>
<feature type="transmembrane region" description="Helical" evidence="1">
    <location>
        <begin position="83"/>
        <end position="99"/>
    </location>
</feature>
<dbReference type="Pfam" id="PF23995">
    <property type="entry name" value="DUF7313"/>
    <property type="match status" value="1"/>
</dbReference>
<name>G0LGP5_HALWC</name>
<sequence length="149" mass="16505">MHPLQFIIPLDALAAVAPILAYITLGLALLNLLTRIVQHRFHLKQAKASDDDEGLNRWLPHTATTVGLVLVSFLYMIPHPHGGMVMSVLALGVLFADFFEYESRLVEARSKSKQLSRPIAAVGASAFMLLYAAYQSVFFVIEPVWNSIV</sequence>
<protein>
    <recommendedName>
        <fullName evidence="2">DUF7313 domain-containing protein</fullName>
    </recommendedName>
</protein>
<gene>
    <name evidence="3" type="ordered locus">Hqrw_1657</name>
</gene>
<evidence type="ECO:0000313" key="3">
    <source>
        <dbReference type="EMBL" id="CCC39597.1"/>
    </source>
</evidence>
<dbReference type="KEGG" id="hwc:Hqrw_1657"/>
<feature type="domain" description="DUF7313" evidence="2">
    <location>
        <begin position="3"/>
        <end position="149"/>
    </location>
</feature>
<dbReference type="RefSeq" id="WP_011570834.1">
    <property type="nucleotide sequence ID" value="NC_017459.1"/>
</dbReference>
<accession>G0LGP5</accession>
<dbReference type="InterPro" id="IPR055737">
    <property type="entry name" value="DUF7313"/>
</dbReference>
<feature type="transmembrane region" description="Helical" evidence="1">
    <location>
        <begin position="12"/>
        <end position="37"/>
    </location>
</feature>
<dbReference type="Proteomes" id="UP000007954">
    <property type="component" value="Chromosome"/>
</dbReference>
<evidence type="ECO:0000313" key="4">
    <source>
        <dbReference type="Proteomes" id="UP000007954"/>
    </source>
</evidence>
<feature type="transmembrane region" description="Helical" evidence="1">
    <location>
        <begin position="119"/>
        <end position="141"/>
    </location>
</feature>
<dbReference type="GeneID" id="12446347"/>
<evidence type="ECO:0000259" key="2">
    <source>
        <dbReference type="Pfam" id="PF23995"/>
    </source>
</evidence>
<dbReference type="AlphaFoldDB" id="G0LGP5"/>
<organism evidence="3 4">
    <name type="scientific">Haloquadratum walsbyi (strain DSM 16854 / JCM 12705 / C23)</name>
    <dbReference type="NCBI Taxonomy" id="768065"/>
    <lineage>
        <taxon>Archaea</taxon>
        <taxon>Methanobacteriati</taxon>
        <taxon>Methanobacteriota</taxon>
        <taxon>Stenosarchaea group</taxon>
        <taxon>Halobacteria</taxon>
        <taxon>Halobacteriales</taxon>
        <taxon>Haloferacaceae</taxon>
        <taxon>Haloquadratum</taxon>
    </lineage>
</organism>
<dbReference type="EMBL" id="FR746099">
    <property type="protein sequence ID" value="CCC39597.1"/>
    <property type="molecule type" value="Genomic_DNA"/>
</dbReference>
<feature type="transmembrane region" description="Helical" evidence="1">
    <location>
        <begin position="58"/>
        <end position="77"/>
    </location>
</feature>
<reference evidence="3 4" key="1">
    <citation type="journal article" date="2011" name="PLoS ONE">
        <title>Haloquadratum walsbyi: limited diversity in a global pond.</title>
        <authorList>
            <person name="Dyall-Smith M."/>
            <person name="Pfeiffer F."/>
            <person name="Klee K."/>
            <person name="Palm P."/>
            <person name="Gross K."/>
            <person name="Schuster S.C."/>
            <person name="Rampp M."/>
            <person name="Oesterhelt D."/>
        </authorList>
    </citation>
    <scope>NUCLEOTIDE SEQUENCE [LARGE SCALE GENOMIC DNA]</scope>
    <source>
        <strain evidence="4">DSM 16854 / JCM 12705 / C23</strain>
    </source>
</reference>